<reference evidence="1 2" key="1">
    <citation type="submission" date="2021-05" db="EMBL/GenBank/DDBJ databases">
        <title>Genome Assembly of Synthetic Allotetraploid Brassica napus Reveals Homoeologous Exchanges between Subgenomes.</title>
        <authorList>
            <person name="Davis J.T."/>
        </authorList>
    </citation>
    <scope>NUCLEOTIDE SEQUENCE [LARGE SCALE GENOMIC DNA]</scope>
    <source>
        <strain evidence="2">cv. Da-Ae</strain>
        <tissue evidence="1">Seedling</tissue>
    </source>
</reference>
<evidence type="ECO:0000313" key="1">
    <source>
        <dbReference type="EMBL" id="KAH0892750.1"/>
    </source>
</evidence>
<dbReference type="EMBL" id="JAGKQM010000013">
    <property type="protein sequence ID" value="KAH0892750.1"/>
    <property type="molecule type" value="Genomic_DNA"/>
</dbReference>
<proteinExistence type="predicted"/>
<gene>
    <name evidence="1" type="ORF">HID58_055179</name>
</gene>
<comment type="caution">
    <text evidence="1">The sequence shown here is derived from an EMBL/GenBank/DDBJ whole genome shotgun (WGS) entry which is preliminary data.</text>
</comment>
<organism evidence="1 2">
    <name type="scientific">Brassica napus</name>
    <name type="common">Rape</name>
    <dbReference type="NCBI Taxonomy" id="3708"/>
    <lineage>
        <taxon>Eukaryota</taxon>
        <taxon>Viridiplantae</taxon>
        <taxon>Streptophyta</taxon>
        <taxon>Embryophyta</taxon>
        <taxon>Tracheophyta</taxon>
        <taxon>Spermatophyta</taxon>
        <taxon>Magnoliopsida</taxon>
        <taxon>eudicotyledons</taxon>
        <taxon>Gunneridae</taxon>
        <taxon>Pentapetalae</taxon>
        <taxon>rosids</taxon>
        <taxon>malvids</taxon>
        <taxon>Brassicales</taxon>
        <taxon>Brassicaceae</taxon>
        <taxon>Brassiceae</taxon>
        <taxon>Brassica</taxon>
    </lineage>
</organism>
<evidence type="ECO:0000313" key="2">
    <source>
        <dbReference type="Proteomes" id="UP000824890"/>
    </source>
</evidence>
<sequence length="111" mass="12763">MIIYVSEVYWREGKVNKTKALILSPLKKKMSEKKQVFVSIASPNNLTPTSEKPVLYYGGSPTMACKKYFKTLILLFHKYLFKVKDCHFILRNAWKTVEADMSGSIGLKPEQ</sequence>
<name>A0ABQ8AL49_BRANA</name>
<dbReference type="Proteomes" id="UP000824890">
    <property type="component" value="Unassembled WGS sequence"/>
</dbReference>
<accession>A0ABQ8AL49</accession>
<keyword evidence="2" id="KW-1185">Reference proteome</keyword>
<protein>
    <submittedName>
        <fullName evidence="1">Uncharacterized protein</fullName>
    </submittedName>
</protein>